<protein>
    <recommendedName>
        <fullName evidence="3">DUF1553 domain-containing protein</fullName>
    </recommendedName>
</protein>
<evidence type="ECO:0000313" key="1">
    <source>
        <dbReference type="EMBL" id="QEG19147.1"/>
    </source>
</evidence>
<gene>
    <name evidence="1" type="ORF">GmarT_50440</name>
</gene>
<keyword evidence="2" id="KW-1185">Reference proteome</keyword>
<dbReference type="GeneID" id="98650539"/>
<proteinExistence type="predicted"/>
<organism evidence="1 2">
    <name type="scientific">Gimesia maris</name>
    <dbReference type="NCBI Taxonomy" id="122"/>
    <lineage>
        <taxon>Bacteria</taxon>
        <taxon>Pseudomonadati</taxon>
        <taxon>Planctomycetota</taxon>
        <taxon>Planctomycetia</taxon>
        <taxon>Planctomycetales</taxon>
        <taxon>Planctomycetaceae</taxon>
        <taxon>Gimesia</taxon>
    </lineage>
</organism>
<name>A0ABX5YUA1_9PLAN</name>
<dbReference type="RefSeq" id="WP_002647136.1">
    <property type="nucleotide sequence ID" value="NZ_CP042910.1"/>
</dbReference>
<evidence type="ECO:0008006" key="3">
    <source>
        <dbReference type="Google" id="ProtNLM"/>
    </source>
</evidence>
<accession>A0ABX5YUA1</accession>
<reference evidence="1 2" key="1">
    <citation type="submission" date="2019-08" db="EMBL/GenBank/DDBJ databases">
        <title>Deep-cultivation of Planctomycetes and their phenomic and genomic characterization uncovers novel biology.</title>
        <authorList>
            <person name="Wiegand S."/>
            <person name="Jogler M."/>
            <person name="Boedeker C."/>
            <person name="Pinto D."/>
            <person name="Vollmers J."/>
            <person name="Rivas-Marin E."/>
            <person name="Kohn T."/>
            <person name="Peeters S.H."/>
            <person name="Heuer A."/>
            <person name="Rast P."/>
            <person name="Oberbeckmann S."/>
            <person name="Bunk B."/>
            <person name="Jeske O."/>
            <person name="Meyerdierks A."/>
            <person name="Storesund J.E."/>
            <person name="Kallscheuer N."/>
            <person name="Luecker S."/>
            <person name="Lage O.M."/>
            <person name="Pohl T."/>
            <person name="Merkel B.J."/>
            <person name="Hornburger P."/>
            <person name="Mueller R.-W."/>
            <person name="Bruemmer F."/>
            <person name="Labrenz M."/>
            <person name="Spormann A.M."/>
            <person name="Op den Camp H."/>
            <person name="Overmann J."/>
            <person name="Amann R."/>
            <person name="Jetten M.S.M."/>
            <person name="Mascher T."/>
            <person name="Medema M.H."/>
            <person name="Devos D.P."/>
            <person name="Kaster A.-K."/>
            <person name="Ovreas L."/>
            <person name="Rohde M."/>
            <person name="Galperin M.Y."/>
            <person name="Jogler C."/>
        </authorList>
    </citation>
    <scope>NUCLEOTIDE SEQUENCE [LARGE SCALE GENOMIC DNA]</scope>
    <source>
        <strain evidence="1 2">DSM 8797</strain>
    </source>
</reference>
<evidence type="ECO:0000313" key="2">
    <source>
        <dbReference type="Proteomes" id="UP000322887"/>
    </source>
</evidence>
<dbReference type="EMBL" id="CP042910">
    <property type="protein sequence ID" value="QEG19147.1"/>
    <property type="molecule type" value="Genomic_DNA"/>
</dbReference>
<dbReference type="Proteomes" id="UP000322887">
    <property type="component" value="Chromosome"/>
</dbReference>
<sequence>MELEVLLTLLNSNRTAFSAKPTSAKSLTHTGLATTNSNLDTIELAAWTEVARALLNLNEVVTRN</sequence>